<dbReference type="GO" id="GO:0005524">
    <property type="term" value="F:ATP binding"/>
    <property type="evidence" value="ECO:0007669"/>
    <property type="project" value="UniProtKB-UniRule"/>
</dbReference>
<organism evidence="12 13">
    <name type="scientific">Devosia pacifica</name>
    <dbReference type="NCBI Taxonomy" id="1335967"/>
    <lineage>
        <taxon>Bacteria</taxon>
        <taxon>Pseudomonadati</taxon>
        <taxon>Pseudomonadota</taxon>
        <taxon>Alphaproteobacteria</taxon>
        <taxon>Hyphomicrobiales</taxon>
        <taxon>Devosiaceae</taxon>
        <taxon>Devosia</taxon>
    </lineage>
</organism>
<dbReference type="GO" id="GO:0008556">
    <property type="term" value="F:P-type potassium transmembrane transporter activity"/>
    <property type="evidence" value="ECO:0007669"/>
    <property type="project" value="InterPro"/>
</dbReference>
<evidence type="ECO:0000256" key="10">
    <source>
        <dbReference type="ARBA" id="ARBA00023136"/>
    </source>
</evidence>
<reference evidence="12" key="1">
    <citation type="journal article" date="2014" name="Int. J. Syst. Evol. Microbiol.">
        <title>Complete genome sequence of Corynebacterium casei LMG S-19264T (=DSM 44701T), isolated from a smear-ripened cheese.</title>
        <authorList>
            <consortium name="US DOE Joint Genome Institute (JGI-PGF)"/>
            <person name="Walter F."/>
            <person name="Albersmeier A."/>
            <person name="Kalinowski J."/>
            <person name="Ruckert C."/>
        </authorList>
    </citation>
    <scope>NUCLEOTIDE SEQUENCE</scope>
    <source>
        <strain evidence="12">KCTC 32437</strain>
    </source>
</reference>
<protein>
    <recommendedName>
        <fullName evidence="11">Potassium-transporting ATPase KdpC subunit</fullName>
    </recommendedName>
    <alternativeName>
        <fullName evidence="11">ATP phosphohydrolase [potassium-transporting] C chain</fullName>
    </alternativeName>
    <alternativeName>
        <fullName evidence="11">Potassium-binding and translocating subunit C</fullName>
    </alternativeName>
    <alternativeName>
        <fullName evidence="11">Potassium-translocating ATPase C chain</fullName>
    </alternativeName>
</protein>
<keyword evidence="1 11" id="KW-0813">Transport</keyword>
<evidence type="ECO:0000256" key="9">
    <source>
        <dbReference type="ARBA" id="ARBA00023065"/>
    </source>
</evidence>
<dbReference type="NCBIfam" id="TIGR00681">
    <property type="entry name" value="kdpC"/>
    <property type="match status" value="1"/>
</dbReference>
<evidence type="ECO:0000256" key="4">
    <source>
        <dbReference type="ARBA" id="ARBA00022692"/>
    </source>
</evidence>
<keyword evidence="6 11" id="KW-0067">ATP-binding</keyword>
<evidence type="ECO:0000313" key="13">
    <source>
        <dbReference type="Proteomes" id="UP000646579"/>
    </source>
</evidence>
<keyword evidence="7 11" id="KW-0630">Potassium</keyword>
<accession>A0A918S9L3</accession>
<evidence type="ECO:0000256" key="3">
    <source>
        <dbReference type="ARBA" id="ARBA00022538"/>
    </source>
</evidence>
<evidence type="ECO:0000256" key="8">
    <source>
        <dbReference type="ARBA" id="ARBA00022989"/>
    </source>
</evidence>
<keyword evidence="10 11" id="KW-0472">Membrane</keyword>
<dbReference type="EMBL" id="BMZE01000003">
    <property type="protein sequence ID" value="GHA30010.1"/>
    <property type="molecule type" value="Genomic_DNA"/>
</dbReference>
<reference evidence="12" key="2">
    <citation type="submission" date="2020-09" db="EMBL/GenBank/DDBJ databases">
        <authorList>
            <person name="Sun Q."/>
            <person name="Kim S."/>
        </authorList>
    </citation>
    <scope>NUCLEOTIDE SEQUENCE</scope>
    <source>
        <strain evidence="12">KCTC 32437</strain>
    </source>
</reference>
<keyword evidence="8 11" id="KW-1133">Transmembrane helix</keyword>
<keyword evidence="2 11" id="KW-1003">Cell membrane</keyword>
<evidence type="ECO:0000256" key="6">
    <source>
        <dbReference type="ARBA" id="ARBA00022840"/>
    </source>
</evidence>
<dbReference type="PIRSF" id="PIRSF001296">
    <property type="entry name" value="K_ATPase_KdpC"/>
    <property type="match status" value="1"/>
</dbReference>
<dbReference type="Proteomes" id="UP000646579">
    <property type="component" value="Unassembled WGS sequence"/>
</dbReference>
<comment type="subunit">
    <text evidence="11">The system is composed of three essential subunits: KdpA, KdpB and KdpC.</text>
</comment>
<evidence type="ECO:0000256" key="2">
    <source>
        <dbReference type="ARBA" id="ARBA00022475"/>
    </source>
</evidence>
<evidence type="ECO:0000313" key="12">
    <source>
        <dbReference type="EMBL" id="GHA30010.1"/>
    </source>
</evidence>
<dbReference type="HAMAP" id="MF_00276">
    <property type="entry name" value="KdpC"/>
    <property type="match status" value="1"/>
</dbReference>
<sequence>MLIAQIRPALVLLILFSLVTGLIYPLAITGVAQAAFPVQANGSLVSRDGAIVGSELIGQSFVGDGYFHPRPSAVGYDAAGSGGTNLGATSATLAEVIAARVSALSDGEAVPADAATASGSGLDPHISPAFAQVQVGRVAQARGLEAGQLAGLVARHAQQPLFGIFGEPRVNVLELNLALDDLEADSN</sequence>
<keyword evidence="4 11" id="KW-0812">Transmembrane</keyword>
<comment type="similarity">
    <text evidence="11">Belongs to the KdpC family.</text>
</comment>
<proteinExistence type="inferred from homology"/>
<dbReference type="NCBIfam" id="NF001454">
    <property type="entry name" value="PRK00315.1"/>
    <property type="match status" value="1"/>
</dbReference>
<keyword evidence="9 11" id="KW-0406">Ion transport</keyword>
<dbReference type="PANTHER" id="PTHR30042">
    <property type="entry name" value="POTASSIUM-TRANSPORTING ATPASE C CHAIN"/>
    <property type="match status" value="1"/>
</dbReference>
<comment type="function">
    <text evidence="11">Part of the high-affinity ATP-driven potassium transport (or Kdp) system, which catalyzes the hydrolysis of ATP coupled with the electrogenic transport of potassium into the cytoplasm. This subunit acts as a catalytic chaperone that increases the ATP-binding affinity of the ATP-hydrolyzing subunit KdpB by the formation of a transient KdpB/KdpC/ATP ternary complex.</text>
</comment>
<dbReference type="AlphaFoldDB" id="A0A918S9L3"/>
<dbReference type="Pfam" id="PF02669">
    <property type="entry name" value="KdpC"/>
    <property type="match status" value="1"/>
</dbReference>
<gene>
    <name evidence="11 12" type="primary">kdpC</name>
    <name evidence="12" type="ORF">GCM10007989_27110</name>
</gene>
<keyword evidence="13" id="KW-1185">Reference proteome</keyword>
<evidence type="ECO:0000256" key="7">
    <source>
        <dbReference type="ARBA" id="ARBA00022958"/>
    </source>
</evidence>
<dbReference type="InterPro" id="IPR003820">
    <property type="entry name" value="KdpC"/>
</dbReference>
<evidence type="ECO:0000256" key="5">
    <source>
        <dbReference type="ARBA" id="ARBA00022741"/>
    </source>
</evidence>
<evidence type="ECO:0000256" key="11">
    <source>
        <dbReference type="HAMAP-Rule" id="MF_00276"/>
    </source>
</evidence>
<evidence type="ECO:0000256" key="1">
    <source>
        <dbReference type="ARBA" id="ARBA00022448"/>
    </source>
</evidence>
<keyword evidence="5 11" id="KW-0547">Nucleotide-binding</keyword>
<comment type="caution">
    <text evidence="12">The sequence shown here is derived from an EMBL/GenBank/DDBJ whole genome shotgun (WGS) entry which is preliminary data.</text>
</comment>
<name>A0A918S9L3_9HYPH</name>
<comment type="subcellular location">
    <subcellularLocation>
        <location evidence="11">Cell membrane</location>
        <topology evidence="11">Single-pass membrane protein</topology>
    </subcellularLocation>
</comment>
<dbReference type="PANTHER" id="PTHR30042:SF2">
    <property type="entry name" value="POTASSIUM-TRANSPORTING ATPASE KDPC SUBUNIT"/>
    <property type="match status" value="1"/>
</dbReference>
<dbReference type="GO" id="GO:0005886">
    <property type="term" value="C:plasma membrane"/>
    <property type="evidence" value="ECO:0007669"/>
    <property type="project" value="UniProtKB-SubCell"/>
</dbReference>
<keyword evidence="3 11" id="KW-0633">Potassium transport</keyword>